<name>A0A075HVF8_9EURY</name>
<protein>
    <submittedName>
        <fullName evidence="2">Uncharacterized protein</fullName>
    </submittedName>
</protein>
<evidence type="ECO:0000256" key="1">
    <source>
        <dbReference type="SAM" id="Phobius"/>
    </source>
</evidence>
<feature type="transmembrane region" description="Helical" evidence="1">
    <location>
        <begin position="12"/>
        <end position="32"/>
    </location>
</feature>
<organism evidence="2">
    <name type="scientific">uncultured marine group II/III euryarchaeote KM3_87_C01</name>
    <dbReference type="NCBI Taxonomy" id="1456531"/>
    <lineage>
        <taxon>Archaea</taxon>
        <taxon>Methanobacteriati</taxon>
        <taxon>Methanobacteriota</taxon>
        <taxon>environmental samples</taxon>
    </lineage>
</organism>
<keyword evidence="1" id="KW-0472">Membrane</keyword>
<dbReference type="AlphaFoldDB" id="A0A075HVF8"/>
<proteinExistence type="predicted"/>
<accession>A0A075HVF8</accession>
<keyword evidence="1" id="KW-1133">Transmembrane helix</keyword>
<feature type="transmembrane region" description="Helical" evidence="1">
    <location>
        <begin position="52"/>
        <end position="70"/>
    </location>
</feature>
<dbReference type="EMBL" id="KF901141">
    <property type="protein sequence ID" value="AIF19575.1"/>
    <property type="molecule type" value="Genomic_DNA"/>
</dbReference>
<keyword evidence="1" id="KW-0812">Transmembrane</keyword>
<evidence type="ECO:0000313" key="2">
    <source>
        <dbReference type="EMBL" id="AIF19575.1"/>
    </source>
</evidence>
<feature type="transmembrane region" description="Helical" evidence="1">
    <location>
        <begin position="107"/>
        <end position="129"/>
    </location>
</feature>
<feature type="transmembrane region" description="Helical" evidence="1">
    <location>
        <begin position="82"/>
        <end position="101"/>
    </location>
</feature>
<reference evidence="2" key="1">
    <citation type="journal article" date="2014" name="Genome Biol. Evol.">
        <title>Pangenome evidence for extensive interdomain horizontal transfer affecting lineage core and shell genes in uncultured planktonic thaumarchaeota and euryarchaeota.</title>
        <authorList>
            <person name="Deschamps P."/>
            <person name="Zivanovic Y."/>
            <person name="Moreira D."/>
            <person name="Rodriguez-Valera F."/>
            <person name="Lopez-Garcia P."/>
        </authorList>
    </citation>
    <scope>NUCLEOTIDE SEQUENCE</scope>
</reference>
<sequence length="144" mass="15957">MSEEFRFFGMSVPNLARTFGIVLIVWSLYLYYYAIEPPTGLNPDLIDDWRPSITVLIPAFLGLPMAALGIMAGRDEKNLRHYMHAAMVVALFMALGGARIINGGMSSFAFISHLLLLLFGVAFMFVGILSFRHARLLREAGGAE</sequence>